<evidence type="ECO:0000313" key="2">
    <source>
        <dbReference type="WBParaSite" id="RSKR_0000616800.2"/>
    </source>
</evidence>
<proteinExistence type="predicted"/>
<evidence type="ECO:0000313" key="1">
    <source>
        <dbReference type="Proteomes" id="UP000095286"/>
    </source>
</evidence>
<dbReference type="WBParaSite" id="RSKR_0000616800.2">
    <property type="protein sequence ID" value="RSKR_0000616800.2"/>
    <property type="gene ID" value="RSKR_0000616800"/>
</dbReference>
<protein>
    <submittedName>
        <fullName evidence="2">Cytochrome P450</fullName>
    </submittedName>
</protein>
<accession>A0AC35U106</accession>
<organism evidence="1 2">
    <name type="scientific">Rhabditophanes sp. KR3021</name>
    <dbReference type="NCBI Taxonomy" id="114890"/>
    <lineage>
        <taxon>Eukaryota</taxon>
        <taxon>Metazoa</taxon>
        <taxon>Ecdysozoa</taxon>
        <taxon>Nematoda</taxon>
        <taxon>Chromadorea</taxon>
        <taxon>Rhabditida</taxon>
        <taxon>Tylenchina</taxon>
        <taxon>Panagrolaimomorpha</taxon>
        <taxon>Strongyloidoidea</taxon>
        <taxon>Alloionematidae</taxon>
        <taxon>Rhabditophanes</taxon>
    </lineage>
</organism>
<reference evidence="2" key="1">
    <citation type="submission" date="2016-11" db="UniProtKB">
        <authorList>
            <consortium name="WormBaseParasite"/>
        </authorList>
    </citation>
    <scope>IDENTIFICATION</scope>
    <source>
        <strain evidence="2">KR3021</strain>
    </source>
</reference>
<name>A0AC35U106_9BILA</name>
<sequence length="558" mass="64990">MVDAINSPFVFSESFSYLLLILLLFCTFYMISAFLTQSYPPGPIKLPIIGNLLQINFEAPYDYVNKCKQKFGKVFTIWMPYPVIVICDPVLIRECLIKYKDIFSARPNSFVYGIFTGHKKHGDGIILADGEKWHAQRSFAIKTFKEFGVGSKKLESKILFHTHRLTAQIYKKMGEDCQVELDLHHLLSWCIGNIIHDLVMGKYYDFMDPDFIHFKELIDSVLRDFASPKMMLIDRYPWIRHVMPFYTNYKKNGMRLQKFFLDEIERHESKIGITIEDFKPSNFIDAYLQEMNQSHDEELSKLTLALNAGDLWAGGMESTVTVLRWAVMYMVQYPHIQTRCHNEIVLVVGEDEELRSEHRKCLPYTRAALDEILRVVNVLPWGIPHRAIEEVEIGGHFIPKDAIVFPQIGAVHFNPDFFMDPKKFNPERFLDQNESYKFDKNFEPFGAGPRRCLGKLFNNSSINIFLGEPLARMELFLIFATLMRSFQFSRGSNGPPNFTKNVGMTATPKDYVPLIRRRNAKKENNNTDYGADNQMLFYKEMLIANRYRDQCHDESYAF</sequence>
<dbReference type="Proteomes" id="UP000095286">
    <property type="component" value="Unplaced"/>
</dbReference>